<evidence type="ECO:0000313" key="1">
    <source>
        <dbReference type="EMBL" id="MCC5446826.1"/>
    </source>
</evidence>
<reference evidence="1" key="3">
    <citation type="submission" date="2017-05" db="EMBL/GenBank/DDBJ databases">
        <authorList>
            <person name="Munson-Mcgee J.H."/>
        </authorList>
    </citation>
    <scope>NUCLEOTIDE SEQUENCE</scope>
    <source>
        <strain evidence="1">SCGC AB-777_F03</strain>
    </source>
</reference>
<reference evidence="1" key="4">
    <citation type="submission" date="2021-11" db="EMBL/GenBank/DDBJ databases">
        <authorList>
            <person name="Munson-Mcgee J."/>
            <person name="Field E."/>
            <person name="Bateson M."/>
            <person name="Rooney C."/>
            <person name="Stepanauskas R."/>
            <person name="Young M."/>
        </authorList>
    </citation>
    <scope>NUCLEOTIDE SEQUENCE</scope>
    <source>
        <strain evidence="1">SCGC AB-777_F03</strain>
    </source>
</reference>
<organism evidence="2">
    <name type="scientific">Nanobsidianus stetteri</name>
    <dbReference type="NCBI Taxonomy" id="1294122"/>
    <lineage>
        <taxon>Archaea</taxon>
        <taxon>Nanobdellota</taxon>
        <taxon>Candidatus Nanoarchaeia</taxon>
        <taxon>Nanoarchaeales</taxon>
        <taxon>Nanopusillaceae</taxon>
        <taxon>Candidatus Nanobsidianus</taxon>
    </lineage>
</organism>
<dbReference type="RefSeq" id="WP_228615044.1">
    <property type="nucleotide sequence ID" value="NZ_QEFP02000002.1"/>
</dbReference>
<accession>A0A2T9WKE4</accession>
<dbReference type="AlphaFoldDB" id="A0A2T9WKE4"/>
<reference evidence="2" key="1">
    <citation type="journal article" date="2015" name="Appl. Environ. Microbiol.">
        <title>Nanoarchaeota, Their Sulfolobales Host, and Nanoarchaeota Virus Distribution across Yellowstone National Park Hot Springs.</title>
        <authorList>
            <person name="Munson-McGee J.H."/>
            <person name="Field E.K."/>
            <person name="Bateson M."/>
            <person name="Rooney C."/>
            <person name="Stepanauskas R."/>
            <person name="Young M.J."/>
        </authorList>
    </citation>
    <scope>NUCLEOTIDE SEQUENCE [LARGE SCALE GENOMIC DNA]</scope>
    <source>
        <strain evidence="2">SCGC AB-777_F03</strain>
    </source>
</reference>
<dbReference type="Proteomes" id="UP000245509">
    <property type="component" value="Unassembled WGS sequence"/>
</dbReference>
<reference evidence="2" key="2">
    <citation type="submission" date="2017-05" db="EMBL/GenBank/DDBJ databases">
        <authorList>
            <person name="Song R."/>
            <person name="Chenine A.L."/>
            <person name="Ruprecht R.M."/>
        </authorList>
    </citation>
    <scope>NUCLEOTIDE SEQUENCE</scope>
    <source>
        <strain evidence="2">SCGC AB-777_F03</strain>
    </source>
</reference>
<dbReference type="EMBL" id="QEFP02000002">
    <property type="protein sequence ID" value="MCC5446826.1"/>
    <property type="molecule type" value="Genomic_DNA"/>
</dbReference>
<name>A0A2T9WKE4_NANST</name>
<proteinExistence type="predicted"/>
<gene>
    <name evidence="1" type="ORF">DDW03_000170</name>
    <name evidence="2" type="ORF">DDW03_02765</name>
</gene>
<protein>
    <submittedName>
        <fullName evidence="2">Uncharacterized protein</fullName>
    </submittedName>
</protein>
<evidence type="ECO:0000313" key="2">
    <source>
        <dbReference type="EMBL" id="PVU68306.1"/>
    </source>
</evidence>
<dbReference type="EMBL" id="QEFP01000020">
    <property type="protein sequence ID" value="PVU68306.1"/>
    <property type="molecule type" value="Genomic_DNA"/>
</dbReference>
<comment type="caution">
    <text evidence="2">The sequence shown here is derived from an EMBL/GenBank/DDBJ whole genome shotgun (WGS) entry which is preliminary data.</text>
</comment>
<sequence length="116" mass="14001">MSEELKDVWNVEIKTSFDVNNIIYEKKVLIIIKNHSPYIRRFEVGTKYINIEDQYEALKFRMHYNLISPIVISIDKYRKETIEVLIPKVNHHLGDNIIFYVKNLDKNEEKEIQYNL</sequence>